<accession>A0A0R0CMQ3</accession>
<keyword evidence="6 7" id="KW-0472">Membrane</keyword>
<comment type="similarity">
    <text evidence="2">Belongs to the DoxX family.</text>
</comment>
<dbReference type="GO" id="GO:0005886">
    <property type="term" value="C:plasma membrane"/>
    <property type="evidence" value="ECO:0007669"/>
    <property type="project" value="UniProtKB-SubCell"/>
</dbReference>
<dbReference type="EMBL" id="LDJL01000005">
    <property type="protein sequence ID" value="KRG70694.1"/>
    <property type="molecule type" value="Genomic_DNA"/>
</dbReference>
<evidence type="ECO:0000256" key="6">
    <source>
        <dbReference type="ARBA" id="ARBA00023136"/>
    </source>
</evidence>
<evidence type="ECO:0000256" key="2">
    <source>
        <dbReference type="ARBA" id="ARBA00006679"/>
    </source>
</evidence>
<feature type="transmembrane region" description="Helical" evidence="7">
    <location>
        <begin position="87"/>
        <end position="108"/>
    </location>
</feature>
<dbReference type="AlphaFoldDB" id="A0A0R0CMQ3"/>
<dbReference type="Proteomes" id="UP000052052">
    <property type="component" value="Unassembled WGS sequence"/>
</dbReference>
<feature type="transmembrane region" description="Helical" evidence="7">
    <location>
        <begin position="114"/>
        <end position="135"/>
    </location>
</feature>
<proteinExistence type="inferred from homology"/>
<name>A0A0R0CMQ3_9GAMM</name>
<comment type="caution">
    <text evidence="8">The sequence shown here is derived from an EMBL/GenBank/DDBJ whole genome shotgun (WGS) entry which is preliminary data.</text>
</comment>
<evidence type="ECO:0000313" key="9">
    <source>
        <dbReference type="Proteomes" id="UP000052052"/>
    </source>
</evidence>
<dbReference type="InterPro" id="IPR051907">
    <property type="entry name" value="DoxX-like_oxidoreductase"/>
</dbReference>
<evidence type="ECO:0000256" key="3">
    <source>
        <dbReference type="ARBA" id="ARBA00022475"/>
    </source>
</evidence>
<dbReference type="Pfam" id="PF07681">
    <property type="entry name" value="DoxX"/>
    <property type="match status" value="1"/>
</dbReference>
<comment type="subcellular location">
    <subcellularLocation>
        <location evidence="1">Cell membrane</location>
        <topology evidence="1">Multi-pass membrane protein</topology>
    </subcellularLocation>
</comment>
<protein>
    <submittedName>
        <fullName evidence="8">Membrane protein</fullName>
    </submittedName>
</protein>
<gene>
    <name evidence="8" type="ORF">ABB29_05735</name>
</gene>
<organism evidence="8 9">
    <name type="scientific">Pseudoxanthomonas dokdonensis</name>
    <dbReference type="NCBI Taxonomy" id="344882"/>
    <lineage>
        <taxon>Bacteria</taxon>
        <taxon>Pseudomonadati</taxon>
        <taxon>Pseudomonadota</taxon>
        <taxon>Gammaproteobacteria</taxon>
        <taxon>Lysobacterales</taxon>
        <taxon>Lysobacteraceae</taxon>
        <taxon>Pseudoxanthomonas</taxon>
    </lineage>
</organism>
<dbReference type="InterPro" id="IPR032808">
    <property type="entry name" value="DoxX"/>
</dbReference>
<evidence type="ECO:0000256" key="5">
    <source>
        <dbReference type="ARBA" id="ARBA00022989"/>
    </source>
</evidence>
<evidence type="ECO:0000256" key="4">
    <source>
        <dbReference type="ARBA" id="ARBA00022692"/>
    </source>
</evidence>
<evidence type="ECO:0000256" key="7">
    <source>
        <dbReference type="SAM" id="Phobius"/>
    </source>
</evidence>
<dbReference type="PANTHER" id="PTHR33452">
    <property type="entry name" value="OXIDOREDUCTASE CATD-RELATED"/>
    <property type="match status" value="1"/>
</dbReference>
<keyword evidence="4 7" id="KW-0812">Transmembrane</keyword>
<reference evidence="8 9" key="1">
    <citation type="submission" date="2015-05" db="EMBL/GenBank/DDBJ databases">
        <title>Genome sequencing and analysis of members of genus Stenotrophomonas.</title>
        <authorList>
            <person name="Patil P.P."/>
            <person name="Midha S."/>
            <person name="Patil P.B."/>
        </authorList>
    </citation>
    <scope>NUCLEOTIDE SEQUENCE [LARGE SCALE GENOMIC DNA]</scope>
    <source>
        <strain evidence="8 9">DSM 21858</strain>
    </source>
</reference>
<keyword evidence="5 7" id="KW-1133">Transmembrane helix</keyword>
<dbReference type="RefSeq" id="WP_057657782.1">
    <property type="nucleotide sequence ID" value="NZ_LDJL01000005.1"/>
</dbReference>
<keyword evidence="3" id="KW-1003">Cell membrane</keyword>
<feature type="transmembrane region" description="Helical" evidence="7">
    <location>
        <begin position="20"/>
        <end position="39"/>
    </location>
</feature>
<sequence>MPVPADAQLLLDVALLVQRIVAGGFMLPHGLAKLLGWFGGPGLAGFASELQAFDLPSSAPVALLLAVLQTTLGALVLLGAWTRLSALLAMAFIAVTATLSVSAGWFWNHHGAEYPLFWAAILFALMLTGGGRFALDVHIIRRYRLPGYEDPCCD</sequence>
<evidence type="ECO:0000313" key="8">
    <source>
        <dbReference type="EMBL" id="KRG70694.1"/>
    </source>
</evidence>
<dbReference type="PANTHER" id="PTHR33452:SF1">
    <property type="entry name" value="INNER MEMBRANE PROTEIN YPHA-RELATED"/>
    <property type="match status" value="1"/>
</dbReference>
<evidence type="ECO:0000256" key="1">
    <source>
        <dbReference type="ARBA" id="ARBA00004651"/>
    </source>
</evidence>
<feature type="transmembrane region" description="Helical" evidence="7">
    <location>
        <begin position="59"/>
        <end position="80"/>
    </location>
</feature>
<keyword evidence="9" id="KW-1185">Reference proteome</keyword>
<dbReference type="STRING" id="344882.ABB29_05735"/>
<dbReference type="PATRIC" id="fig|344882.3.peg.2482"/>